<comment type="catalytic activity">
    <reaction evidence="7">
        <text>aldehydo-D-galacturonate = keto-D-tagaturonate</text>
        <dbReference type="Rhea" id="RHEA:27702"/>
        <dbReference type="ChEBI" id="CHEBI:12952"/>
        <dbReference type="ChEBI" id="CHEBI:17886"/>
    </reaction>
</comment>
<comment type="catalytic activity">
    <reaction evidence="1 7">
        <text>D-glucuronate = D-fructuronate</text>
        <dbReference type="Rhea" id="RHEA:13049"/>
        <dbReference type="ChEBI" id="CHEBI:58720"/>
        <dbReference type="ChEBI" id="CHEBI:59863"/>
        <dbReference type="EC" id="5.3.1.12"/>
    </reaction>
</comment>
<evidence type="ECO:0000256" key="6">
    <source>
        <dbReference type="ARBA" id="ARBA00023235"/>
    </source>
</evidence>
<dbReference type="NCBIfam" id="NF002794">
    <property type="entry name" value="PRK02925.1"/>
    <property type="match status" value="1"/>
</dbReference>
<accession>A0A3E4KRV4</accession>
<sequence>MDSFINEDFLLTTHISRQLYHEIAENLPVIDFHNHLDPRKLAENHKFVDLAELWIHADPYKHRVMRIAGIDEEMITGVGISGKERYDTWASIFTRTIGNPLFHWSCLELKRFFGIDEILNRENAGEIWKVCNDILRQPGWGMLDILKKCRVEMLCTSDDLLADFTWHREASLQPQNIIVKPSLRADSVISFTTPSFKDFVSQLAELSGMKIKCLEDYLNAIDIRLNLFSDAGCEYADHSLDAGFRFVPVSSGEASSLFGKLLQTGEISPAETVKLQSYVLLFMGRCYARRNWNMQLHIGAKRDTNTQLRTRLGPAGGYAAIGSACDVNSLVCFLDTLNEEDSLPRTILYTLNPADNAVFATLTGSYSGSGILGKVQFGPAWWYNDHLEGMTQQLQSLSSYGLLSCFVGMTTDSRSVLSFSRHEYFRRVLCRFIGEKVVGGEFPSDMTLLGDIVRDICYRNCKNWRK</sequence>
<proteinExistence type="inferred from homology"/>
<dbReference type="InterPro" id="IPR003766">
    <property type="entry name" value="Uronate_isomerase"/>
</dbReference>
<dbReference type="Pfam" id="PF02614">
    <property type="entry name" value="UxaC"/>
    <property type="match status" value="1"/>
</dbReference>
<keyword evidence="6 7" id="KW-0413">Isomerase</keyword>
<dbReference type="Gene3D" id="3.20.20.140">
    <property type="entry name" value="Metal-dependent hydrolases"/>
    <property type="match status" value="1"/>
</dbReference>
<evidence type="ECO:0000313" key="8">
    <source>
        <dbReference type="EMBL" id="RGT58279.1"/>
    </source>
</evidence>
<comment type="pathway">
    <text evidence="2 7">Carbohydrate metabolism; pentose and glucuronate interconversion.</text>
</comment>
<name>A0A3E4KRV4_9BACE</name>
<dbReference type="EC" id="5.3.1.12" evidence="4 7"/>
<protein>
    <recommendedName>
        <fullName evidence="5 7">Uronate isomerase</fullName>
        <ecNumber evidence="4 7">5.3.1.12</ecNumber>
    </recommendedName>
    <alternativeName>
        <fullName evidence="7">Glucuronate isomerase</fullName>
    </alternativeName>
    <alternativeName>
        <fullName evidence="7">Uronic isomerase</fullName>
    </alternativeName>
</protein>
<evidence type="ECO:0000256" key="2">
    <source>
        <dbReference type="ARBA" id="ARBA00004892"/>
    </source>
</evidence>
<dbReference type="GO" id="GO:0008880">
    <property type="term" value="F:glucuronate isomerase activity"/>
    <property type="evidence" value="ECO:0007669"/>
    <property type="project" value="UniProtKB-UniRule"/>
</dbReference>
<dbReference type="GO" id="GO:0042840">
    <property type="term" value="P:D-glucuronate catabolic process"/>
    <property type="evidence" value="ECO:0007669"/>
    <property type="project" value="TreeGrafter"/>
</dbReference>
<dbReference type="PANTHER" id="PTHR30068">
    <property type="entry name" value="URONATE ISOMERASE"/>
    <property type="match status" value="1"/>
</dbReference>
<dbReference type="Proteomes" id="UP000284772">
    <property type="component" value="Unassembled WGS sequence"/>
</dbReference>
<comment type="caution">
    <text evidence="8">The sequence shown here is derived from an EMBL/GenBank/DDBJ whole genome shotgun (WGS) entry which is preliminary data.</text>
</comment>
<dbReference type="PANTHER" id="PTHR30068:SF4">
    <property type="entry name" value="URONATE ISOMERASE"/>
    <property type="match status" value="1"/>
</dbReference>
<organism evidence="8 9">
    <name type="scientific">Bacteroides intestinalis</name>
    <dbReference type="NCBI Taxonomy" id="329854"/>
    <lineage>
        <taxon>Bacteria</taxon>
        <taxon>Pseudomonadati</taxon>
        <taxon>Bacteroidota</taxon>
        <taxon>Bacteroidia</taxon>
        <taxon>Bacteroidales</taxon>
        <taxon>Bacteroidaceae</taxon>
        <taxon>Bacteroides</taxon>
    </lineage>
</organism>
<dbReference type="GO" id="GO:0019698">
    <property type="term" value="P:D-galacturonate catabolic process"/>
    <property type="evidence" value="ECO:0007669"/>
    <property type="project" value="TreeGrafter"/>
</dbReference>
<evidence type="ECO:0000256" key="3">
    <source>
        <dbReference type="ARBA" id="ARBA00008397"/>
    </source>
</evidence>
<reference evidence="8 9" key="1">
    <citation type="submission" date="2018-08" db="EMBL/GenBank/DDBJ databases">
        <title>A genome reference for cultivated species of the human gut microbiota.</title>
        <authorList>
            <person name="Zou Y."/>
            <person name="Xue W."/>
            <person name="Luo G."/>
        </authorList>
    </citation>
    <scope>NUCLEOTIDE SEQUENCE [LARGE SCALE GENOMIC DNA]</scope>
    <source>
        <strain evidence="8 9">AF19-10AC</strain>
    </source>
</reference>
<gene>
    <name evidence="7" type="primary">uxaC</name>
    <name evidence="8" type="ORF">DWX27_00775</name>
</gene>
<dbReference type="HAMAP" id="MF_00675">
    <property type="entry name" value="UxaC"/>
    <property type="match status" value="1"/>
</dbReference>
<evidence type="ECO:0000256" key="5">
    <source>
        <dbReference type="ARBA" id="ARBA00020555"/>
    </source>
</evidence>
<dbReference type="InterPro" id="IPR032466">
    <property type="entry name" value="Metal_Hydrolase"/>
</dbReference>
<evidence type="ECO:0000256" key="7">
    <source>
        <dbReference type="HAMAP-Rule" id="MF_00675"/>
    </source>
</evidence>
<dbReference type="AlphaFoldDB" id="A0A3E4KRV4"/>
<comment type="similarity">
    <text evidence="3 7">Belongs to the metallo-dependent hydrolases superfamily. Uronate isomerase family.</text>
</comment>
<dbReference type="Gene3D" id="1.10.2020.10">
    <property type="entry name" value="uronate isomerase, domain 2, chain A"/>
    <property type="match status" value="1"/>
</dbReference>
<dbReference type="RefSeq" id="WP_115501833.1">
    <property type="nucleotide sequence ID" value="NZ_CABMMK010000001.1"/>
</dbReference>
<dbReference type="SUPFAM" id="SSF51556">
    <property type="entry name" value="Metallo-dependent hydrolases"/>
    <property type="match status" value="1"/>
</dbReference>
<evidence type="ECO:0000313" key="9">
    <source>
        <dbReference type="Proteomes" id="UP000284772"/>
    </source>
</evidence>
<dbReference type="EMBL" id="QRWT01000001">
    <property type="protein sequence ID" value="RGT58279.1"/>
    <property type="molecule type" value="Genomic_DNA"/>
</dbReference>
<evidence type="ECO:0000256" key="4">
    <source>
        <dbReference type="ARBA" id="ARBA00012546"/>
    </source>
</evidence>
<evidence type="ECO:0000256" key="1">
    <source>
        <dbReference type="ARBA" id="ARBA00001165"/>
    </source>
</evidence>